<evidence type="ECO:0000313" key="8">
    <source>
        <dbReference type="Proteomes" id="UP000450676"/>
    </source>
</evidence>
<dbReference type="InterPro" id="IPR024079">
    <property type="entry name" value="MetalloPept_cat_dom_sf"/>
</dbReference>
<dbReference type="PANTHER" id="PTHR38340">
    <property type="entry name" value="S-LAYER PROTEIN"/>
    <property type="match status" value="1"/>
</dbReference>
<comment type="caution">
    <text evidence="7">The sequence shown here is derived from an EMBL/GenBank/DDBJ whole genome shotgun (WGS) entry which is preliminary data.</text>
</comment>
<reference evidence="7 8" key="1">
    <citation type="submission" date="2019-12" db="EMBL/GenBank/DDBJ databases">
        <title>Novel species isolated from a subtropical stream in China.</title>
        <authorList>
            <person name="Lu H."/>
        </authorList>
    </citation>
    <scope>NUCLEOTIDE SEQUENCE [LARGE SCALE GENOMIC DNA]</scope>
    <source>
        <strain evidence="7 8">FT127W</strain>
    </source>
</reference>
<gene>
    <name evidence="7" type="ORF">GTP77_20880</name>
</gene>
<dbReference type="InterPro" id="IPR001343">
    <property type="entry name" value="Hemolysn_Ca-bd"/>
</dbReference>
<protein>
    <submittedName>
        <fullName evidence="7">DUF4214 domain-containing protein</fullName>
    </submittedName>
</protein>
<evidence type="ECO:0000256" key="5">
    <source>
        <dbReference type="ARBA" id="ARBA00022737"/>
    </source>
</evidence>
<dbReference type="SUPFAM" id="SSF51120">
    <property type="entry name" value="beta-Roll"/>
    <property type="match status" value="3"/>
</dbReference>
<comment type="subcellular location">
    <subcellularLocation>
        <location evidence="2">Secreted</location>
    </subcellularLocation>
</comment>
<feature type="domain" description="Peptidase metallopeptidase" evidence="6">
    <location>
        <begin position="341"/>
        <end position="508"/>
    </location>
</feature>
<dbReference type="Proteomes" id="UP000450676">
    <property type="component" value="Unassembled WGS sequence"/>
</dbReference>
<dbReference type="RefSeq" id="WP_161074080.1">
    <property type="nucleotide sequence ID" value="NZ_WWCU01000027.1"/>
</dbReference>
<dbReference type="PANTHER" id="PTHR38340:SF1">
    <property type="entry name" value="S-LAYER PROTEIN"/>
    <property type="match status" value="1"/>
</dbReference>
<dbReference type="InterPro" id="IPR011049">
    <property type="entry name" value="Serralysin-like_metalloprot_C"/>
</dbReference>
<dbReference type="Gene3D" id="2.150.10.10">
    <property type="entry name" value="Serralysin-like metalloprotease, C-terminal"/>
    <property type="match status" value="4"/>
</dbReference>
<comment type="cofactor">
    <cofactor evidence="1">
        <name>Ca(2+)</name>
        <dbReference type="ChEBI" id="CHEBI:29108"/>
    </cofactor>
</comment>
<keyword evidence="8" id="KW-1185">Reference proteome</keyword>
<evidence type="ECO:0000256" key="2">
    <source>
        <dbReference type="ARBA" id="ARBA00004613"/>
    </source>
</evidence>
<comment type="similarity">
    <text evidence="3">Belongs to the peptidase M10B family.</text>
</comment>
<dbReference type="Gene3D" id="3.40.390.10">
    <property type="entry name" value="Collagenase (Catalytic Domain)"/>
    <property type="match status" value="1"/>
</dbReference>
<keyword evidence="5" id="KW-0677">Repeat</keyword>
<dbReference type="InterPro" id="IPR006026">
    <property type="entry name" value="Peptidase_Metallo"/>
</dbReference>
<dbReference type="SUPFAM" id="SSF55486">
    <property type="entry name" value="Metalloproteases ('zincins'), catalytic domain"/>
    <property type="match status" value="1"/>
</dbReference>
<dbReference type="GO" id="GO:0006508">
    <property type="term" value="P:proteolysis"/>
    <property type="evidence" value="ECO:0007669"/>
    <property type="project" value="InterPro"/>
</dbReference>
<keyword evidence="4" id="KW-0964">Secreted</keyword>
<sequence>MTIHTWQPGETKTITFAAGDSIDASGIAASALRAQTLNGALVLDAAALGALTLRGPGGAALQLDQLKVTLSGGGRLLYTASGSVQAGNGGDFLLGGALDNTLYGGAGNDTLDGGDGNDKLYAYGGNDTVYGGAGNDTLDGGGGTDKLDGGDGDDYLQSGQLYDNATGTFLPDLLGDILNGGAGKDTIFGSEGNDVIDGGSGNDKLYARGGNDTVSGGDGDDEVFGEAGDDVMSGGAGNDKLYAGAGKDTIYGGDGDDELWGEDGDDTLDGGAGANLLLGGSGDDSYIIRSRLDRIQESSGQDKGVIYADWYKTNSAVEQWTWAPGVQKLPYWIDALTYESAFTTANTVQHVVYYSFAQAAASFFTTTDLDGFHPFNAEQKSYALQAMAYASSLLNVRFVETASADTPYSIVFGYNRQPTSGGYAASIYGGHASVLMVGSTKWTETPSTDNGKEMWRILLHELGHSLGLKHPFDLPPAVLPAAEDKTSVTVMSYTEDRSGSDSYHVYAPFDIAALQALYGVAPQAHAGDSVYALDAGASSMIWDGGGSDTIDGSALKQDLTLYLEAGYWSHIGAKAATITAPGQVTINFGSDIENGFGGAGNDRLTGNALDNRLAGAAGNDVLTGGAGNDRMDGGAGLDTASYAGARAGYTLQRQNGAVVLSDKTGADGVDTLSTMERLKFSDTMVALDVGAGETGGLVYRLYQAAFDRQPDLVGLGYWIAMADQGLAMRGIASSFIGSQEFTDRYGAKLSNETFVAQLYQNVLHRPYEQAGFDYWTGVLKLGVTREDVLLGFADSGENYAQLAVTIGDGFAYTPYG</sequence>
<dbReference type="GO" id="GO:0005615">
    <property type="term" value="C:extracellular space"/>
    <property type="evidence" value="ECO:0007669"/>
    <property type="project" value="InterPro"/>
</dbReference>
<accession>A0A7X4HEJ6</accession>
<dbReference type="InterPro" id="IPR050557">
    <property type="entry name" value="RTX_toxin/Mannuronan_C5-epim"/>
</dbReference>
<dbReference type="Pfam" id="PF00353">
    <property type="entry name" value="HemolysinCabind"/>
    <property type="match status" value="5"/>
</dbReference>
<evidence type="ECO:0000256" key="3">
    <source>
        <dbReference type="ARBA" id="ARBA00009490"/>
    </source>
</evidence>
<evidence type="ECO:0000256" key="1">
    <source>
        <dbReference type="ARBA" id="ARBA00001913"/>
    </source>
</evidence>
<proteinExistence type="inferred from homology"/>
<evidence type="ECO:0000313" key="7">
    <source>
        <dbReference type="EMBL" id="MYN09781.1"/>
    </source>
</evidence>
<organism evidence="7 8">
    <name type="scientific">Pseudoduganella aquatica</name>
    <dbReference type="NCBI Taxonomy" id="2660641"/>
    <lineage>
        <taxon>Bacteria</taxon>
        <taxon>Pseudomonadati</taxon>
        <taxon>Pseudomonadota</taxon>
        <taxon>Betaproteobacteria</taxon>
        <taxon>Burkholderiales</taxon>
        <taxon>Oxalobacteraceae</taxon>
        <taxon>Telluria group</taxon>
        <taxon>Pseudoduganella</taxon>
    </lineage>
</organism>
<dbReference type="InterPro" id="IPR025282">
    <property type="entry name" value="DUF4214"/>
</dbReference>
<dbReference type="SMART" id="SM00235">
    <property type="entry name" value="ZnMc"/>
    <property type="match status" value="1"/>
</dbReference>
<evidence type="ECO:0000256" key="4">
    <source>
        <dbReference type="ARBA" id="ARBA00022525"/>
    </source>
</evidence>
<name>A0A7X4HEJ6_9BURK</name>
<dbReference type="EMBL" id="WWCU01000027">
    <property type="protein sequence ID" value="MYN09781.1"/>
    <property type="molecule type" value="Genomic_DNA"/>
</dbReference>
<evidence type="ECO:0000259" key="6">
    <source>
        <dbReference type="SMART" id="SM00235"/>
    </source>
</evidence>
<dbReference type="InterPro" id="IPR013858">
    <property type="entry name" value="Peptidase_M10B_C"/>
</dbReference>
<dbReference type="Pfam" id="PF13946">
    <property type="entry name" value="DUF4214"/>
    <property type="match status" value="1"/>
</dbReference>
<dbReference type="GO" id="GO:0005509">
    <property type="term" value="F:calcium ion binding"/>
    <property type="evidence" value="ECO:0007669"/>
    <property type="project" value="InterPro"/>
</dbReference>
<dbReference type="Pfam" id="PF08548">
    <property type="entry name" value="Peptidase_M10_C"/>
    <property type="match status" value="1"/>
</dbReference>
<dbReference type="AlphaFoldDB" id="A0A7X4HEJ6"/>
<dbReference type="GO" id="GO:0008237">
    <property type="term" value="F:metallopeptidase activity"/>
    <property type="evidence" value="ECO:0007669"/>
    <property type="project" value="InterPro"/>
</dbReference>
<dbReference type="PRINTS" id="PR00313">
    <property type="entry name" value="CABNDNGRPT"/>
</dbReference>
<dbReference type="GO" id="GO:0008270">
    <property type="term" value="F:zinc ion binding"/>
    <property type="evidence" value="ECO:0007669"/>
    <property type="project" value="InterPro"/>
</dbReference>